<dbReference type="InterPro" id="IPR011990">
    <property type="entry name" value="TPR-like_helical_dom_sf"/>
</dbReference>
<dbReference type="PANTHER" id="PTHR23253:SF9">
    <property type="entry name" value="EUKARYOTIC TRANSLATION INITIATION FACTOR 4 GAMMA 2"/>
    <property type="match status" value="1"/>
</dbReference>
<dbReference type="EMBL" id="CAUJNA010000419">
    <property type="protein sequence ID" value="CAJ1376776.1"/>
    <property type="molecule type" value="Genomic_DNA"/>
</dbReference>
<dbReference type="SUPFAM" id="SSF48371">
    <property type="entry name" value="ARM repeat"/>
    <property type="match status" value="1"/>
</dbReference>
<protein>
    <recommendedName>
        <fullName evidence="8">Carrier domain-containing protein</fullName>
    </recommendedName>
</protein>
<evidence type="ECO:0000256" key="3">
    <source>
        <dbReference type="ARBA" id="ARBA00022540"/>
    </source>
</evidence>
<feature type="domain" description="Carrier" evidence="8">
    <location>
        <begin position="1061"/>
        <end position="1139"/>
    </location>
</feature>
<evidence type="ECO:0000256" key="2">
    <source>
        <dbReference type="ARBA" id="ARBA00022450"/>
    </source>
</evidence>
<accession>A0AA36HXA3</accession>
<dbReference type="InterPro" id="IPR009081">
    <property type="entry name" value="PP-bd_ACP"/>
</dbReference>
<keyword evidence="3" id="KW-0396">Initiation factor</keyword>
<evidence type="ECO:0000256" key="4">
    <source>
        <dbReference type="ARBA" id="ARBA00022553"/>
    </source>
</evidence>
<dbReference type="SMART" id="SM00028">
    <property type="entry name" value="TPR"/>
    <property type="match status" value="7"/>
</dbReference>
<dbReference type="GO" id="GO:0031177">
    <property type="term" value="F:phosphopantetheine binding"/>
    <property type="evidence" value="ECO:0007669"/>
    <property type="project" value="InterPro"/>
</dbReference>
<dbReference type="PROSITE" id="PS50075">
    <property type="entry name" value="CARRIER"/>
    <property type="match status" value="1"/>
</dbReference>
<dbReference type="InterPro" id="IPR003890">
    <property type="entry name" value="MIF4G-like_typ-3"/>
</dbReference>
<keyword evidence="5" id="KW-0648">Protein biosynthesis</keyword>
<keyword evidence="7" id="KW-0732">Signal</keyword>
<evidence type="ECO:0000256" key="6">
    <source>
        <dbReference type="SAM" id="MobiDB-lite"/>
    </source>
</evidence>
<comment type="similarity">
    <text evidence="1">Belongs to the eukaryotic initiation factor 4G family.</text>
</comment>
<feature type="compositionally biased region" description="Low complexity" evidence="6">
    <location>
        <begin position="90"/>
        <end position="103"/>
    </location>
</feature>
<organism evidence="9 10">
    <name type="scientific">Effrenium voratum</name>
    <dbReference type="NCBI Taxonomy" id="2562239"/>
    <lineage>
        <taxon>Eukaryota</taxon>
        <taxon>Sar</taxon>
        <taxon>Alveolata</taxon>
        <taxon>Dinophyceae</taxon>
        <taxon>Suessiales</taxon>
        <taxon>Symbiodiniaceae</taxon>
        <taxon>Effrenium</taxon>
    </lineage>
</organism>
<dbReference type="SUPFAM" id="SSF48452">
    <property type="entry name" value="TPR-like"/>
    <property type="match status" value="4"/>
</dbReference>
<feature type="compositionally biased region" description="Polar residues" evidence="6">
    <location>
        <begin position="154"/>
        <end position="164"/>
    </location>
</feature>
<dbReference type="InterPro" id="IPR019734">
    <property type="entry name" value="TPR_rpt"/>
</dbReference>
<dbReference type="Gene3D" id="1.25.40.180">
    <property type="match status" value="1"/>
</dbReference>
<feature type="compositionally biased region" description="Basic and acidic residues" evidence="6">
    <location>
        <begin position="76"/>
        <end position="89"/>
    </location>
</feature>
<evidence type="ECO:0000256" key="5">
    <source>
        <dbReference type="ARBA" id="ARBA00022917"/>
    </source>
</evidence>
<keyword evidence="2" id="KW-0596">Phosphopantetheine</keyword>
<dbReference type="SMART" id="SM00543">
    <property type="entry name" value="MIF4G"/>
    <property type="match status" value="1"/>
</dbReference>
<dbReference type="Proteomes" id="UP001178507">
    <property type="component" value="Unassembled WGS sequence"/>
</dbReference>
<sequence>MRCKLATLALAAICRADCSASGEVTEACSGHTGEDWFESMLPPGISPHSSLVKCIGATFAGSMFALAGMLIESRKDRREKPISREDLKLPRSTSCASPASSPAKELAGEPQEDAELKRSQSLPASQLGRTTRSSSPKEPEQSPPKARSDESDWRSSSGRLTRTASAPLKKASVPASPLSAVKDISEMQKVERQVKSILNKLTWEKFDKLYADLLTYCTVEDQQTRLETVEVIARDIFKKATLQHNFIELYADLCARLDADLKQRGIDVNFRRALLQQCQESFTVHLAPPQIDACLEYEEQYETLVKYKTKMLGNVKLIAHLLRLRMLAAKIIFHCIDELISIGSAGLDQLDIYRRKAEEAAGQLRSAWEVLAKGLHALNEDDPDEAMAEAHNATSLFRREMECLLLLTRALTSINRRKDADKLARDMLAEKKQKADKPSEGRCLLAMAEVNADQRGSKKREEARACSKQALDIFNQLGDERAKAAALLVQSHICIKSKNQDRDKRAAEAIALATEAQRISQELGDVRTEAACLHAIASAHDIMEQHTACMVAADEALDRYLELKDPYAEAFELCCMAQWFINYSRWQLAISHAEDALDILRRAPRPSAPQELRALQLLSQAHEGRGDKTGTKAVQESLKRFQQSNNQSAEAAAMDMLLRAHCEKGEFDKALEAAEKARSAFKAIGDVASEANTSSLIAGLYLKQGLSEEALKEGQNILELVKKSGATKQKSDLMMTIAQAHLEKQEVFQAMDICREMQEHFAERGDVEGEADALLAAGSLHVLQEDLDEARGLAVKAQLILSEEGNASGEGKALRLLAEIYAKQEQHKAAIRAGERSRALLRGEESPTEEASMLFLVAQEAVQLAVIEGARVGSDKPLKRHARDALDKAEKSAKAAMKLCKENASQTGITEILGSSMCSMSQVHMLRSNYQEALSVARNAVQLFSDEGHPRNQASANLLCADAHRAMENYSEAQKCAFEATRCFKEADPVDEKGLEAAQKVLDSLKQHLAPAPRPTYQGPTGGGGLPAQMLAGYEDEEEAPGEARVARSRPSGPALDVKNLRPELVQKKIMEVALALTGAPEDEIQIDTPLMEAGVTSTMAVGLSDELKKDLPGIRLPATLVFDYPSIAAMTELILEGALETLCAFLDTLGATFDKPQWSGHSRLEEVFQKARLLLDSSHGFGTFWDVLVEGQFTQ</sequence>
<dbReference type="InterPro" id="IPR036736">
    <property type="entry name" value="ACP-like_sf"/>
</dbReference>
<dbReference type="InterPro" id="IPR020806">
    <property type="entry name" value="PKS_PP-bd"/>
</dbReference>
<dbReference type="SMART" id="SM00823">
    <property type="entry name" value="PKS_PP"/>
    <property type="match status" value="1"/>
</dbReference>
<gene>
    <name evidence="9" type="ORF">EVOR1521_LOCUS5750</name>
</gene>
<feature type="signal peptide" evidence="7">
    <location>
        <begin position="1"/>
        <end position="20"/>
    </location>
</feature>
<dbReference type="AlphaFoldDB" id="A0AA36HXA3"/>
<name>A0AA36HXA3_9DINO</name>
<dbReference type="GO" id="GO:0016281">
    <property type="term" value="C:eukaryotic translation initiation factor 4F complex"/>
    <property type="evidence" value="ECO:0007669"/>
    <property type="project" value="TreeGrafter"/>
</dbReference>
<reference evidence="9" key="1">
    <citation type="submission" date="2023-08" db="EMBL/GenBank/DDBJ databases">
        <authorList>
            <person name="Chen Y."/>
            <person name="Shah S."/>
            <person name="Dougan E. K."/>
            <person name="Thang M."/>
            <person name="Chan C."/>
        </authorList>
    </citation>
    <scope>NUCLEOTIDE SEQUENCE</scope>
</reference>
<dbReference type="Gene3D" id="1.25.40.10">
    <property type="entry name" value="Tetratricopeptide repeat domain"/>
    <property type="match status" value="3"/>
</dbReference>
<dbReference type="InterPro" id="IPR016024">
    <property type="entry name" value="ARM-type_fold"/>
</dbReference>
<dbReference type="Gene3D" id="1.10.1200.10">
    <property type="entry name" value="ACP-like"/>
    <property type="match status" value="1"/>
</dbReference>
<dbReference type="Pfam" id="PF00550">
    <property type="entry name" value="PP-binding"/>
    <property type="match status" value="1"/>
</dbReference>
<evidence type="ECO:0000256" key="7">
    <source>
        <dbReference type="SAM" id="SignalP"/>
    </source>
</evidence>
<evidence type="ECO:0000313" key="10">
    <source>
        <dbReference type="Proteomes" id="UP001178507"/>
    </source>
</evidence>
<keyword evidence="4" id="KW-0597">Phosphoprotein</keyword>
<feature type="chain" id="PRO_5041422619" description="Carrier domain-containing protein" evidence="7">
    <location>
        <begin position="21"/>
        <end position="1196"/>
    </location>
</feature>
<dbReference type="PANTHER" id="PTHR23253">
    <property type="entry name" value="EUKARYOTIC TRANSLATION INITIATION FACTOR 4 GAMMA"/>
    <property type="match status" value="1"/>
</dbReference>
<dbReference type="Pfam" id="PF02854">
    <property type="entry name" value="MIF4G"/>
    <property type="match status" value="1"/>
</dbReference>
<dbReference type="SUPFAM" id="SSF47336">
    <property type="entry name" value="ACP-like"/>
    <property type="match status" value="1"/>
</dbReference>
<feature type="compositionally biased region" description="Polar residues" evidence="6">
    <location>
        <begin position="119"/>
        <end position="132"/>
    </location>
</feature>
<proteinExistence type="inferred from homology"/>
<feature type="region of interest" description="Disordered" evidence="6">
    <location>
        <begin position="76"/>
        <end position="177"/>
    </location>
</feature>
<comment type="caution">
    <text evidence="9">The sequence shown here is derived from an EMBL/GenBank/DDBJ whole genome shotgun (WGS) entry which is preliminary data.</text>
</comment>
<dbReference type="GO" id="GO:0003743">
    <property type="term" value="F:translation initiation factor activity"/>
    <property type="evidence" value="ECO:0007669"/>
    <property type="project" value="UniProtKB-KW"/>
</dbReference>
<evidence type="ECO:0000313" key="9">
    <source>
        <dbReference type="EMBL" id="CAJ1376776.1"/>
    </source>
</evidence>
<feature type="compositionally biased region" description="Basic and acidic residues" evidence="6">
    <location>
        <begin position="135"/>
        <end position="153"/>
    </location>
</feature>
<evidence type="ECO:0000256" key="1">
    <source>
        <dbReference type="ARBA" id="ARBA00005775"/>
    </source>
</evidence>
<dbReference type="GO" id="GO:0003729">
    <property type="term" value="F:mRNA binding"/>
    <property type="evidence" value="ECO:0007669"/>
    <property type="project" value="TreeGrafter"/>
</dbReference>
<keyword evidence="10" id="KW-1185">Reference proteome</keyword>
<evidence type="ECO:0000259" key="8">
    <source>
        <dbReference type="PROSITE" id="PS50075"/>
    </source>
</evidence>